<dbReference type="STRING" id="76193.A0A0N1I5X6"/>
<dbReference type="PROSITE" id="PS00233">
    <property type="entry name" value="CHIT_BIND_RR_1"/>
    <property type="match status" value="1"/>
</dbReference>
<dbReference type="PANTHER" id="PTHR12236:SF86">
    <property type="entry name" value="CCP84AC-RELATED"/>
    <property type="match status" value="1"/>
</dbReference>
<dbReference type="FunCoup" id="A0A0N1I5X6">
    <property type="interactions" value="18"/>
</dbReference>
<evidence type="ECO:0000313" key="7">
    <source>
        <dbReference type="Proteomes" id="UP000053240"/>
    </source>
</evidence>
<dbReference type="OrthoDB" id="7423444at2759"/>
<dbReference type="PROSITE" id="PS51155">
    <property type="entry name" value="CHIT_BIND_RR_2"/>
    <property type="match status" value="1"/>
</dbReference>
<keyword evidence="2 5" id="KW-0732">Signal</keyword>
<dbReference type="GO" id="GO:0031012">
    <property type="term" value="C:extracellular matrix"/>
    <property type="evidence" value="ECO:0007669"/>
    <property type="project" value="TreeGrafter"/>
</dbReference>
<feature type="region of interest" description="Disordered" evidence="4">
    <location>
        <begin position="95"/>
        <end position="163"/>
    </location>
</feature>
<feature type="compositionally biased region" description="Polar residues" evidence="4">
    <location>
        <begin position="132"/>
        <end position="142"/>
    </location>
</feature>
<dbReference type="EMBL" id="KQ460940">
    <property type="protein sequence ID" value="KPJ10597.1"/>
    <property type="molecule type" value="Genomic_DNA"/>
</dbReference>
<protein>
    <submittedName>
        <fullName evidence="6">Cuticle protein 19</fullName>
    </submittedName>
</protein>
<accession>A0A0N1I5X6</accession>
<dbReference type="GO" id="GO:0042302">
    <property type="term" value="F:structural constituent of cuticle"/>
    <property type="evidence" value="ECO:0007669"/>
    <property type="project" value="UniProtKB-UniRule"/>
</dbReference>
<keyword evidence="1 3" id="KW-0193">Cuticle</keyword>
<sequence>MIQNLVLLSGLIVASTCSILHPAPLHVLIPIQYQQPPPNYNFAYEVNDPHTGDFKRQQETRRDGIVHGQYSLLQPDGVTRTVEYRADDVNGFNAVVSNQGRPINEIPERQDENSSEGSGRQANERPQVEQFRPSNDQVTSAPLTVAHTSLIHRSFTSAPNSWD</sequence>
<dbReference type="InterPro" id="IPR000618">
    <property type="entry name" value="Insect_cuticle"/>
</dbReference>
<feature type="chain" id="PRO_5005873709" evidence="5">
    <location>
        <begin position="17"/>
        <end position="163"/>
    </location>
</feature>
<evidence type="ECO:0000256" key="4">
    <source>
        <dbReference type="SAM" id="MobiDB-lite"/>
    </source>
</evidence>
<organism evidence="6 7">
    <name type="scientific">Papilio machaon</name>
    <name type="common">Old World swallowtail butterfly</name>
    <dbReference type="NCBI Taxonomy" id="76193"/>
    <lineage>
        <taxon>Eukaryota</taxon>
        <taxon>Metazoa</taxon>
        <taxon>Ecdysozoa</taxon>
        <taxon>Arthropoda</taxon>
        <taxon>Hexapoda</taxon>
        <taxon>Insecta</taxon>
        <taxon>Pterygota</taxon>
        <taxon>Neoptera</taxon>
        <taxon>Endopterygota</taxon>
        <taxon>Lepidoptera</taxon>
        <taxon>Glossata</taxon>
        <taxon>Ditrysia</taxon>
        <taxon>Papilionoidea</taxon>
        <taxon>Papilionidae</taxon>
        <taxon>Papilioninae</taxon>
        <taxon>Papilio</taxon>
    </lineage>
</organism>
<dbReference type="InterPro" id="IPR031311">
    <property type="entry name" value="CHIT_BIND_RR_consensus"/>
</dbReference>
<evidence type="ECO:0000256" key="3">
    <source>
        <dbReference type="PROSITE-ProRule" id="PRU00497"/>
    </source>
</evidence>
<dbReference type="InterPro" id="IPR051217">
    <property type="entry name" value="Insect_Cuticle_Struc_Prot"/>
</dbReference>
<dbReference type="InParanoid" id="A0A0N1I5X6"/>
<dbReference type="AlphaFoldDB" id="A0A0N1I5X6"/>
<name>A0A0N1I5X6_PAPMA</name>
<evidence type="ECO:0000256" key="2">
    <source>
        <dbReference type="ARBA" id="ARBA00022729"/>
    </source>
</evidence>
<dbReference type="Proteomes" id="UP000053240">
    <property type="component" value="Unassembled WGS sequence"/>
</dbReference>
<feature type="signal peptide" evidence="5">
    <location>
        <begin position="1"/>
        <end position="16"/>
    </location>
</feature>
<dbReference type="Pfam" id="PF00379">
    <property type="entry name" value="Chitin_bind_4"/>
    <property type="match status" value="1"/>
</dbReference>
<dbReference type="KEGG" id="pmac:106715598"/>
<gene>
    <name evidence="6" type="ORF">RR48_04542</name>
</gene>
<feature type="compositionally biased region" description="Polar residues" evidence="4">
    <location>
        <begin position="154"/>
        <end position="163"/>
    </location>
</feature>
<proteinExistence type="predicted"/>
<dbReference type="GO" id="GO:0005615">
    <property type="term" value="C:extracellular space"/>
    <property type="evidence" value="ECO:0007669"/>
    <property type="project" value="TreeGrafter"/>
</dbReference>
<keyword evidence="7" id="KW-1185">Reference proteome</keyword>
<dbReference type="PANTHER" id="PTHR12236">
    <property type="entry name" value="STRUCTURAL CONTITUENT OF CUTICLE"/>
    <property type="match status" value="1"/>
</dbReference>
<evidence type="ECO:0000256" key="1">
    <source>
        <dbReference type="ARBA" id="ARBA00022460"/>
    </source>
</evidence>
<evidence type="ECO:0000256" key="5">
    <source>
        <dbReference type="SAM" id="SignalP"/>
    </source>
</evidence>
<reference evidence="6 7" key="1">
    <citation type="journal article" date="2015" name="Nat. Commun.">
        <title>Outbred genome sequencing and CRISPR/Cas9 gene editing in butterflies.</title>
        <authorList>
            <person name="Li X."/>
            <person name="Fan D."/>
            <person name="Zhang W."/>
            <person name="Liu G."/>
            <person name="Zhang L."/>
            <person name="Zhao L."/>
            <person name="Fang X."/>
            <person name="Chen L."/>
            <person name="Dong Y."/>
            <person name="Chen Y."/>
            <person name="Ding Y."/>
            <person name="Zhao R."/>
            <person name="Feng M."/>
            <person name="Zhu Y."/>
            <person name="Feng Y."/>
            <person name="Jiang X."/>
            <person name="Zhu D."/>
            <person name="Xiang H."/>
            <person name="Feng X."/>
            <person name="Li S."/>
            <person name="Wang J."/>
            <person name="Zhang G."/>
            <person name="Kronforst M.R."/>
            <person name="Wang W."/>
        </authorList>
    </citation>
    <scope>NUCLEOTIDE SEQUENCE [LARGE SCALE GENOMIC DNA]</scope>
    <source>
        <strain evidence="6">Ya'a_city_454_Pm</strain>
        <tissue evidence="6">Whole body</tissue>
    </source>
</reference>
<evidence type="ECO:0000313" key="6">
    <source>
        <dbReference type="EMBL" id="KPJ10597.1"/>
    </source>
</evidence>
<dbReference type="PRINTS" id="PR00947">
    <property type="entry name" value="CUTICLE"/>
</dbReference>